<dbReference type="EMBL" id="VTOX01000001">
    <property type="protein sequence ID" value="NKE64947.1"/>
    <property type="molecule type" value="Genomic_DNA"/>
</dbReference>
<gene>
    <name evidence="4" type="ORF">RAMLITH_03870</name>
</gene>
<dbReference type="AlphaFoldDB" id="A0A7X6DD18"/>
<feature type="domain" description="FAD dependent oxidoreductase" evidence="3">
    <location>
        <begin position="2"/>
        <end position="404"/>
    </location>
</feature>
<dbReference type="PANTHER" id="PTHR13847">
    <property type="entry name" value="SARCOSINE DEHYDROGENASE-RELATED"/>
    <property type="match status" value="1"/>
</dbReference>
<proteinExistence type="inferred from homology"/>
<dbReference type="Proteomes" id="UP000521868">
    <property type="component" value="Unassembled WGS sequence"/>
</dbReference>
<reference evidence="4 5" key="1">
    <citation type="journal article" date="2020" name="Nature">
        <title>Bacterial chemolithoautotrophy via manganese oxidation.</title>
        <authorList>
            <person name="Yu H."/>
            <person name="Leadbetter J.R."/>
        </authorList>
    </citation>
    <scope>NUCLEOTIDE SEQUENCE [LARGE SCALE GENOMIC DNA]</scope>
    <source>
        <strain evidence="4 5">RBP-1</strain>
    </source>
</reference>
<dbReference type="Gene3D" id="3.30.9.10">
    <property type="entry name" value="D-Amino Acid Oxidase, subunit A, domain 2"/>
    <property type="match status" value="1"/>
</dbReference>
<sequence length="424" mass="45746">MRVAVIGAGIVGVTTAFELAVDGHEVTVFERRAAVAEEASFANAGVVAPGYVTPWASPGMPGKVAGYLLRQHAPVRVTLPLSRAHLAWMWRWFRACDPATYTANRARMQRLAFYSRTRLAEIREHFQFEYDHSAGYMVLLRGEKDRKLVQPSLQVLRDAGVAFRELGADEARQVEPALSPDAKFVGAVHLPADEVGNCRQFALLLKNEAQRAGVKFEFNQAVDALDAAQPAALRVWALGATAPQQRVFDSVVVCGGVDSAALLRPLGLRVPIVPVYGYSISAPLREPLNAPISALMDERYKVAIVRLGNRVRVAGSAEIGGDPDRKRRASIETLYKVLHDWFPGAAQLANTGAGVQEWKGARPMMPDGPPLLGASGIPGVWLNLGHGSSGWALACGSARAVADLMAGRPPQVDVEGLGVERLRL</sequence>
<evidence type="ECO:0000259" key="3">
    <source>
        <dbReference type="Pfam" id="PF01266"/>
    </source>
</evidence>
<dbReference type="GO" id="GO:0005737">
    <property type="term" value="C:cytoplasm"/>
    <property type="evidence" value="ECO:0007669"/>
    <property type="project" value="TreeGrafter"/>
</dbReference>
<dbReference type="SUPFAM" id="SSF51905">
    <property type="entry name" value="FAD/NAD(P)-binding domain"/>
    <property type="match status" value="1"/>
</dbReference>
<accession>A0A7X6DD18</accession>
<dbReference type="GO" id="GO:0008718">
    <property type="term" value="F:D-amino-acid dehydrogenase activity"/>
    <property type="evidence" value="ECO:0007669"/>
    <property type="project" value="TreeGrafter"/>
</dbReference>
<dbReference type="SUPFAM" id="SSF54373">
    <property type="entry name" value="FAD-linked reductases, C-terminal domain"/>
    <property type="match status" value="1"/>
</dbReference>
<dbReference type="GO" id="GO:0055130">
    <property type="term" value="P:D-alanine catabolic process"/>
    <property type="evidence" value="ECO:0007669"/>
    <property type="project" value="TreeGrafter"/>
</dbReference>
<keyword evidence="5" id="KW-1185">Reference proteome</keyword>
<dbReference type="InterPro" id="IPR006076">
    <property type="entry name" value="FAD-dep_OxRdtase"/>
</dbReference>
<dbReference type="NCBIfam" id="NF001933">
    <property type="entry name" value="PRK00711.1"/>
    <property type="match status" value="1"/>
</dbReference>
<keyword evidence="2" id="KW-0560">Oxidoreductase</keyword>
<organism evidence="4 5">
    <name type="scientific">Ramlibacter lithotrophicus</name>
    <dbReference type="NCBI Taxonomy" id="2606681"/>
    <lineage>
        <taxon>Bacteria</taxon>
        <taxon>Pseudomonadati</taxon>
        <taxon>Pseudomonadota</taxon>
        <taxon>Betaproteobacteria</taxon>
        <taxon>Burkholderiales</taxon>
        <taxon>Comamonadaceae</taxon>
        <taxon>Ramlibacter</taxon>
    </lineage>
</organism>
<evidence type="ECO:0000313" key="4">
    <source>
        <dbReference type="EMBL" id="NKE64947.1"/>
    </source>
</evidence>
<evidence type="ECO:0000256" key="1">
    <source>
        <dbReference type="ARBA" id="ARBA00009410"/>
    </source>
</evidence>
<evidence type="ECO:0000256" key="2">
    <source>
        <dbReference type="ARBA" id="ARBA00023002"/>
    </source>
</evidence>
<dbReference type="Gene3D" id="3.50.50.60">
    <property type="entry name" value="FAD/NAD(P)-binding domain"/>
    <property type="match status" value="2"/>
</dbReference>
<name>A0A7X6DD18_9BURK</name>
<dbReference type="InterPro" id="IPR036188">
    <property type="entry name" value="FAD/NAD-bd_sf"/>
</dbReference>
<evidence type="ECO:0000313" key="5">
    <source>
        <dbReference type="Proteomes" id="UP000521868"/>
    </source>
</evidence>
<dbReference type="RefSeq" id="WP_168105987.1">
    <property type="nucleotide sequence ID" value="NZ_VTOX01000001.1"/>
</dbReference>
<dbReference type="PANTHER" id="PTHR13847:SF280">
    <property type="entry name" value="D-AMINO ACID DEHYDROGENASE"/>
    <property type="match status" value="1"/>
</dbReference>
<comment type="similarity">
    <text evidence="1">Belongs to the DadA oxidoreductase family.</text>
</comment>
<dbReference type="Pfam" id="PF01266">
    <property type="entry name" value="DAO"/>
    <property type="match status" value="1"/>
</dbReference>
<dbReference type="GO" id="GO:0005886">
    <property type="term" value="C:plasma membrane"/>
    <property type="evidence" value="ECO:0007669"/>
    <property type="project" value="TreeGrafter"/>
</dbReference>
<protein>
    <submittedName>
        <fullName evidence="4">FAD-dependent oxidoreductase</fullName>
    </submittedName>
</protein>
<comment type="caution">
    <text evidence="4">The sequence shown here is derived from an EMBL/GenBank/DDBJ whole genome shotgun (WGS) entry which is preliminary data.</text>
</comment>